<dbReference type="RefSeq" id="WP_284244174.1">
    <property type="nucleotide sequence ID" value="NZ_BSST01000001.1"/>
</dbReference>
<keyword evidence="1" id="KW-0812">Transmembrane</keyword>
<proteinExistence type="predicted"/>
<evidence type="ECO:0000256" key="1">
    <source>
        <dbReference type="SAM" id="Phobius"/>
    </source>
</evidence>
<dbReference type="Proteomes" id="UP001157186">
    <property type="component" value="Unassembled WGS sequence"/>
</dbReference>
<feature type="transmembrane region" description="Helical" evidence="1">
    <location>
        <begin position="216"/>
        <end position="233"/>
    </location>
</feature>
<keyword evidence="3" id="KW-1185">Reference proteome</keyword>
<sequence>MEYELIFTISAVIVGVLSIFNILYTLKLLNNCLILYKAKAITDDITVGDYIHIQGNVKMPTIKSPFFNKQCVYWKTYIWAWFETKRKKPEKGMQEHSPLLEVKESEMPPLMVSQSGFLAHIDLSRLSSTMLNLVREEDRQTSPPNEGTAKLAKEKYKAYRIHEYRLPNDASVAVWGKVDSINKNLVTIVGSKDAKYPCFLYNGNASSIYHRLIKRIFFSLCVIALGGLFLLTLERLLEFGFFGLIANAVVIAYFQYLSKKKLFELK</sequence>
<feature type="transmembrane region" description="Helical" evidence="1">
    <location>
        <begin position="239"/>
        <end position="257"/>
    </location>
</feature>
<keyword evidence="1" id="KW-1133">Transmembrane helix</keyword>
<organism evidence="2 3">
    <name type="scientific">Thalassotalea insulae</name>
    <dbReference type="NCBI Taxonomy" id="2056778"/>
    <lineage>
        <taxon>Bacteria</taxon>
        <taxon>Pseudomonadati</taxon>
        <taxon>Pseudomonadota</taxon>
        <taxon>Gammaproteobacteria</taxon>
        <taxon>Alteromonadales</taxon>
        <taxon>Colwelliaceae</taxon>
        <taxon>Thalassotalea</taxon>
    </lineage>
</organism>
<evidence type="ECO:0000313" key="2">
    <source>
        <dbReference type="EMBL" id="GLX78287.1"/>
    </source>
</evidence>
<feature type="transmembrane region" description="Helical" evidence="1">
    <location>
        <begin position="6"/>
        <end position="29"/>
    </location>
</feature>
<comment type="caution">
    <text evidence="2">The sequence shown here is derived from an EMBL/GenBank/DDBJ whole genome shotgun (WGS) entry which is preliminary data.</text>
</comment>
<gene>
    <name evidence="2" type="ORF">tinsulaeT_16270</name>
</gene>
<dbReference type="EMBL" id="BSST01000001">
    <property type="protein sequence ID" value="GLX78287.1"/>
    <property type="molecule type" value="Genomic_DNA"/>
</dbReference>
<protein>
    <recommendedName>
        <fullName evidence="4">RING-type E3 ubiquitin transferase</fullName>
    </recommendedName>
</protein>
<evidence type="ECO:0008006" key="4">
    <source>
        <dbReference type="Google" id="ProtNLM"/>
    </source>
</evidence>
<evidence type="ECO:0000313" key="3">
    <source>
        <dbReference type="Proteomes" id="UP001157186"/>
    </source>
</evidence>
<reference evidence="2 3" key="1">
    <citation type="submission" date="2023-03" db="EMBL/GenBank/DDBJ databases">
        <title>Draft genome sequence of Thalassotalea insulae KCTC 62186T.</title>
        <authorList>
            <person name="Sawabe T."/>
        </authorList>
    </citation>
    <scope>NUCLEOTIDE SEQUENCE [LARGE SCALE GENOMIC DNA]</scope>
    <source>
        <strain evidence="2 3">KCTC 62186</strain>
    </source>
</reference>
<keyword evidence="1" id="KW-0472">Membrane</keyword>
<accession>A0ABQ6GUE8</accession>
<name>A0ABQ6GUE8_9GAMM</name>